<sequence>MARSQGRASISLLVVAFVSSILPLHVQPWKIAAWNQHRKSSYFQKDCVWVSTLQRMGYHKQDIVDAIGDLKVRYSPGELQRWASGYDIIAIQEADPLFCEALGTLSLRMLRGQNDLDGRGVQVESCSALILRNAECVCQQSAVLSFKPFGRRVTVSREHFVVRVERPNDGEQLVICSVHLHVPSMISRSRITLADYLQPLRDALESVAGKGGDGRLEVPCLLLGDFNMDPSMFNQLAHDDPFWQQFQSIVPEGGATAHSSNPSMQGDFAVTTAGEWQGKAMGSPSFQIFERYAAQVSQALCERIHLKDAHRRCQEARRGLGEMEASVSHAAEDVVRLRCLQTEAPQALRDSLHAVRAARLRLLSAEHCLDHSLRRNVPLRRSLLNSDHRPLSFEGVLSKD</sequence>
<dbReference type="OMA" id="QHRKSSY"/>
<dbReference type="SUPFAM" id="SSF56219">
    <property type="entry name" value="DNase I-like"/>
    <property type="match status" value="1"/>
</dbReference>
<evidence type="ECO:0000313" key="1">
    <source>
        <dbReference type="EMBL" id="OLP80465.1"/>
    </source>
</evidence>
<gene>
    <name evidence="1" type="ORF">AK812_SmicGene39120</name>
</gene>
<protein>
    <submittedName>
        <fullName evidence="1">Uncharacterized protein</fullName>
    </submittedName>
</protein>
<dbReference type="InterPro" id="IPR036691">
    <property type="entry name" value="Endo/exonu/phosph_ase_sf"/>
</dbReference>
<dbReference type="OrthoDB" id="409562at2759"/>
<evidence type="ECO:0000313" key="2">
    <source>
        <dbReference type="Proteomes" id="UP000186817"/>
    </source>
</evidence>
<proteinExistence type="predicted"/>
<name>A0A1Q9CC10_SYMMI</name>
<reference evidence="1 2" key="1">
    <citation type="submission" date="2016-02" db="EMBL/GenBank/DDBJ databases">
        <title>Genome analysis of coral dinoflagellate symbionts highlights evolutionary adaptations to a symbiotic lifestyle.</title>
        <authorList>
            <person name="Aranda M."/>
            <person name="Li Y."/>
            <person name="Liew Y.J."/>
            <person name="Baumgarten S."/>
            <person name="Simakov O."/>
            <person name="Wilson M."/>
            <person name="Piel J."/>
            <person name="Ashoor H."/>
            <person name="Bougouffa S."/>
            <person name="Bajic V.B."/>
            <person name="Ryu T."/>
            <person name="Ravasi T."/>
            <person name="Bayer T."/>
            <person name="Micklem G."/>
            <person name="Kim H."/>
            <person name="Bhak J."/>
            <person name="Lajeunesse T.C."/>
            <person name="Voolstra C.R."/>
        </authorList>
    </citation>
    <scope>NUCLEOTIDE SEQUENCE [LARGE SCALE GENOMIC DNA]</scope>
    <source>
        <strain evidence="1 2">CCMP2467</strain>
    </source>
</reference>
<dbReference type="EMBL" id="LSRX01001377">
    <property type="protein sequence ID" value="OLP80465.1"/>
    <property type="molecule type" value="Genomic_DNA"/>
</dbReference>
<dbReference type="Gene3D" id="3.60.10.10">
    <property type="entry name" value="Endonuclease/exonuclease/phosphatase"/>
    <property type="match status" value="1"/>
</dbReference>
<keyword evidence="2" id="KW-1185">Reference proteome</keyword>
<dbReference type="AlphaFoldDB" id="A0A1Q9CC10"/>
<dbReference type="Proteomes" id="UP000186817">
    <property type="component" value="Unassembled WGS sequence"/>
</dbReference>
<organism evidence="1 2">
    <name type="scientific">Symbiodinium microadriaticum</name>
    <name type="common">Dinoflagellate</name>
    <name type="synonym">Zooxanthella microadriatica</name>
    <dbReference type="NCBI Taxonomy" id="2951"/>
    <lineage>
        <taxon>Eukaryota</taxon>
        <taxon>Sar</taxon>
        <taxon>Alveolata</taxon>
        <taxon>Dinophyceae</taxon>
        <taxon>Suessiales</taxon>
        <taxon>Symbiodiniaceae</taxon>
        <taxon>Symbiodinium</taxon>
    </lineage>
</organism>
<accession>A0A1Q9CC10</accession>
<comment type="caution">
    <text evidence="1">The sequence shown here is derived from an EMBL/GenBank/DDBJ whole genome shotgun (WGS) entry which is preliminary data.</text>
</comment>